<evidence type="ECO:0000313" key="1">
    <source>
        <dbReference type="EMBL" id="OWZ01554.1"/>
    </source>
</evidence>
<reference evidence="2" key="1">
    <citation type="submission" date="2017-03" db="EMBL/GenBank/DDBJ databases">
        <title>Phytopthora megakarya and P. palmivora, two closely related causual agents of cacao black pod achieved similar genome size and gene model numbers by different mechanisms.</title>
        <authorList>
            <person name="Ali S."/>
            <person name="Shao J."/>
            <person name="Larry D.J."/>
            <person name="Kronmiller B."/>
            <person name="Shen D."/>
            <person name="Strem M.D."/>
            <person name="Melnick R.L."/>
            <person name="Guiltinan M.J."/>
            <person name="Tyler B.M."/>
            <person name="Meinhardt L.W."/>
            <person name="Bailey B.A."/>
        </authorList>
    </citation>
    <scope>NUCLEOTIDE SEQUENCE [LARGE SCALE GENOMIC DNA]</scope>
    <source>
        <strain evidence="2">zdho120</strain>
    </source>
</reference>
<evidence type="ECO:0000313" key="2">
    <source>
        <dbReference type="Proteomes" id="UP000198211"/>
    </source>
</evidence>
<sequence>FVPDLHKRTPDNKKVYGKELKVSEVYEPRFRSTNHVDAFLVALPILEIYEQMKDDETDRSVIYTWLEASFQASKITLSMIKRRQKLFQWEIARLDEFLDGHIQEHIAMKADSSCEENVIQEHSKEGFIKELEY</sequence>
<dbReference type="Proteomes" id="UP000198211">
    <property type="component" value="Unassembled WGS sequence"/>
</dbReference>
<dbReference type="AlphaFoldDB" id="A0A225V8X4"/>
<dbReference type="OrthoDB" id="140699at2759"/>
<dbReference type="EMBL" id="NBNE01006765">
    <property type="protein sequence ID" value="OWZ01554.1"/>
    <property type="molecule type" value="Genomic_DNA"/>
</dbReference>
<feature type="non-terminal residue" evidence="1">
    <location>
        <position position="1"/>
    </location>
</feature>
<gene>
    <name evidence="1" type="ORF">PHMEG_00027030</name>
</gene>
<comment type="caution">
    <text evidence="1">The sequence shown here is derived from an EMBL/GenBank/DDBJ whole genome shotgun (WGS) entry which is preliminary data.</text>
</comment>
<accession>A0A225V8X4</accession>
<name>A0A225V8X4_9STRA</name>
<protein>
    <submittedName>
        <fullName evidence="1">Uncharacterized protein</fullName>
    </submittedName>
</protein>
<proteinExistence type="predicted"/>
<keyword evidence="2" id="KW-1185">Reference proteome</keyword>
<organism evidence="1 2">
    <name type="scientific">Phytophthora megakarya</name>
    <dbReference type="NCBI Taxonomy" id="4795"/>
    <lineage>
        <taxon>Eukaryota</taxon>
        <taxon>Sar</taxon>
        <taxon>Stramenopiles</taxon>
        <taxon>Oomycota</taxon>
        <taxon>Peronosporomycetes</taxon>
        <taxon>Peronosporales</taxon>
        <taxon>Peronosporaceae</taxon>
        <taxon>Phytophthora</taxon>
    </lineage>
</organism>